<keyword evidence="11" id="KW-1185">Reference proteome</keyword>
<dbReference type="GO" id="GO:0005737">
    <property type="term" value="C:cytoplasm"/>
    <property type="evidence" value="ECO:0007669"/>
    <property type="project" value="UniProtKB-SubCell"/>
</dbReference>
<dbReference type="KEGG" id="mcui:G8O30_09530"/>
<organism evidence="10 11">
    <name type="scientific">Mangrovibacillus cuniculi</name>
    <dbReference type="NCBI Taxonomy" id="2593652"/>
    <lineage>
        <taxon>Bacteria</taxon>
        <taxon>Bacillati</taxon>
        <taxon>Bacillota</taxon>
        <taxon>Bacilli</taxon>
        <taxon>Bacillales</taxon>
        <taxon>Bacillaceae</taxon>
        <taxon>Mangrovibacillus</taxon>
    </lineage>
</organism>
<dbReference type="Pfam" id="PF01121">
    <property type="entry name" value="CoaE"/>
    <property type="match status" value="1"/>
</dbReference>
<dbReference type="EMBL" id="CP049742">
    <property type="protein sequence ID" value="QPC47193.1"/>
    <property type="molecule type" value="Genomic_DNA"/>
</dbReference>
<evidence type="ECO:0000256" key="5">
    <source>
        <dbReference type="ARBA" id="ARBA00022777"/>
    </source>
</evidence>
<dbReference type="PROSITE" id="PS51219">
    <property type="entry name" value="DPCK"/>
    <property type="match status" value="1"/>
</dbReference>
<comment type="pathway">
    <text evidence="8">Cofactor biosynthesis; coenzyme A biosynthesis; CoA from (R)-pantothenate: step 5/5.</text>
</comment>
<gene>
    <name evidence="8" type="primary">coaE</name>
    <name evidence="10" type="ORF">G8O30_09530</name>
</gene>
<protein>
    <recommendedName>
        <fullName evidence="8 9">Dephospho-CoA kinase</fullName>
        <ecNumber evidence="8 9">2.7.1.24</ecNumber>
    </recommendedName>
    <alternativeName>
        <fullName evidence="8">Dephosphocoenzyme A kinase</fullName>
    </alternativeName>
</protein>
<comment type="function">
    <text evidence="8">Catalyzes the phosphorylation of the 3'-hydroxyl group of dephosphocoenzyme A to form coenzyme A.</text>
</comment>
<dbReference type="UniPathway" id="UPA00241">
    <property type="reaction ID" value="UER00356"/>
</dbReference>
<dbReference type="SUPFAM" id="SSF52540">
    <property type="entry name" value="P-loop containing nucleoside triphosphate hydrolases"/>
    <property type="match status" value="1"/>
</dbReference>
<accession>A0A7S8CC09</accession>
<dbReference type="PANTHER" id="PTHR10695">
    <property type="entry name" value="DEPHOSPHO-COA KINASE-RELATED"/>
    <property type="match status" value="1"/>
</dbReference>
<dbReference type="GO" id="GO:0015937">
    <property type="term" value="P:coenzyme A biosynthetic process"/>
    <property type="evidence" value="ECO:0007669"/>
    <property type="project" value="UniProtKB-UniRule"/>
</dbReference>
<keyword evidence="6 8" id="KW-0067">ATP-binding</keyword>
<dbReference type="GO" id="GO:0005524">
    <property type="term" value="F:ATP binding"/>
    <property type="evidence" value="ECO:0007669"/>
    <property type="project" value="UniProtKB-UniRule"/>
</dbReference>
<dbReference type="AlphaFoldDB" id="A0A7S8CC09"/>
<keyword evidence="7 8" id="KW-0173">Coenzyme A biosynthesis</keyword>
<comment type="catalytic activity">
    <reaction evidence="8">
        <text>3'-dephospho-CoA + ATP = ADP + CoA + H(+)</text>
        <dbReference type="Rhea" id="RHEA:18245"/>
        <dbReference type="ChEBI" id="CHEBI:15378"/>
        <dbReference type="ChEBI" id="CHEBI:30616"/>
        <dbReference type="ChEBI" id="CHEBI:57287"/>
        <dbReference type="ChEBI" id="CHEBI:57328"/>
        <dbReference type="ChEBI" id="CHEBI:456216"/>
        <dbReference type="EC" id="2.7.1.24"/>
    </reaction>
</comment>
<comment type="similarity">
    <text evidence="1 8">Belongs to the CoaE family.</text>
</comment>
<evidence type="ECO:0000256" key="2">
    <source>
        <dbReference type="ARBA" id="ARBA00022490"/>
    </source>
</evidence>
<dbReference type="FunFam" id="3.40.50.300:FF:000991">
    <property type="entry name" value="Dephospho-CoA kinase"/>
    <property type="match status" value="1"/>
</dbReference>
<keyword evidence="4 8" id="KW-0547">Nucleotide-binding</keyword>
<dbReference type="RefSeq" id="WP_239671858.1">
    <property type="nucleotide sequence ID" value="NZ_CP049742.1"/>
</dbReference>
<evidence type="ECO:0000313" key="10">
    <source>
        <dbReference type="EMBL" id="QPC47193.1"/>
    </source>
</evidence>
<dbReference type="Proteomes" id="UP000593626">
    <property type="component" value="Chromosome"/>
</dbReference>
<dbReference type="GO" id="GO:0004140">
    <property type="term" value="F:dephospho-CoA kinase activity"/>
    <property type="evidence" value="ECO:0007669"/>
    <property type="project" value="UniProtKB-UniRule"/>
</dbReference>
<dbReference type="NCBIfam" id="TIGR00152">
    <property type="entry name" value="dephospho-CoA kinase"/>
    <property type="match status" value="1"/>
</dbReference>
<dbReference type="InterPro" id="IPR027417">
    <property type="entry name" value="P-loop_NTPase"/>
</dbReference>
<dbReference type="InterPro" id="IPR001977">
    <property type="entry name" value="Depp_CoAkinase"/>
</dbReference>
<dbReference type="PANTHER" id="PTHR10695:SF46">
    <property type="entry name" value="BIFUNCTIONAL COENZYME A SYNTHASE-RELATED"/>
    <property type="match status" value="1"/>
</dbReference>
<evidence type="ECO:0000256" key="4">
    <source>
        <dbReference type="ARBA" id="ARBA00022741"/>
    </source>
</evidence>
<feature type="binding site" evidence="8">
    <location>
        <begin position="10"/>
        <end position="15"/>
    </location>
    <ligand>
        <name>ATP</name>
        <dbReference type="ChEBI" id="CHEBI:30616"/>
    </ligand>
</feature>
<evidence type="ECO:0000256" key="9">
    <source>
        <dbReference type="NCBIfam" id="TIGR00152"/>
    </source>
</evidence>
<keyword evidence="2 8" id="KW-0963">Cytoplasm</keyword>
<name>A0A7S8CC09_9BACI</name>
<reference evidence="10 11" key="1">
    <citation type="submission" date="2019-07" db="EMBL/GenBank/DDBJ databases">
        <title>Genome sequence of 2 isolates from Red Sea Mangroves.</title>
        <authorList>
            <person name="Sefrji F."/>
            <person name="Michoud G."/>
            <person name="Merlino G."/>
            <person name="Daffonchio D."/>
        </authorList>
    </citation>
    <scope>NUCLEOTIDE SEQUENCE [LARGE SCALE GENOMIC DNA]</scope>
    <source>
        <strain evidence="10 11">R1DC41</strain>
    </source>
</reference>
<proteinExistence type="inferred from homology"/>
<evidence type="ECO:0000256" key="3">
    <source>
        <dbReference type="ARBA" id="ARBA00022679"/>
    </source>
</evidence>
<evidence type="ECO:0000256" key="7">
    <source>
        <dbReference type="ARBA" id="ARBA00022993"/>
    </source>
</evidence>
<dbReference type="CDD" id="cd02022">
    <property type="entry name" value="DPCK"/>
    <property type="match status" value="1"/>
</dbReference>
<dbReference type="EC" id="2.7.1.24" evidence="8 9"/>
<evidence type="ECO:0000313" key="11">
    <source>
        <dbReference type="Proteomes" id="UP000593626"/>
    </source>
</evidence>
<comment type="subcellular location">
    <subcellularLocation>
        <location evidence="8">Cytoplasm</location>
    </subcellularLocation>
</comment>
<keyword evidence="3 8" id="KW-0808">Transferase</keyword>
<sequence>MIIGITGGIASGKSTASNYLEDQGYPVVDADKIAKEIVEPNKPTLTQIAEHFGQGMLHEDGSLNREKLGSIVFQNEEARLTLNSIMHPAIRREMLFQADEYLKEGNQIVFLDIPLLFESKLTSIVDQTLLIYVPKEIQLERLMRRNGYSQEEALSRIASQMPINEKKKLANVTIDNSGSKEDLSIQLDKYLSNLRY</sequence>
<evidence type="ECO:0000256" key="6">
    <source>
        <dbReference type="ARBA" id="ARBA00022840"/>
    </source>
</evidence>
<evidence type="ECO:0000256" key="8">
    <source>
        <dbReference type="HAMAP-Rule" id="MF_00376"/>
    </source>
</evidence>
<keyword evidence="5 8" id="KW-0418">Kinase</keyword>
<dbReference type="Gene3D" id="3.40.50.300">
    <property type="entry name" value="P-loop containing nucleotide triphosphate hydrolases"/>
    <property type="match status" value="1"/>
</dbReference>
<evidence type="ECO:0000256" key="1">
    <source>
        <dbReference type="ARBA" id="ARBA00009018"/>
    </source>
</evidence>
<dbReference type="HAMAP" id="MF_00376">
    <property type="entry name" value="Dephospho_CoA_kinase"/>
    <property type="match status" value="1"/>
</dbReference>